<dbReference type="Proteomes" id="UP000636661">
    <property type="component" value="Unassembled WGS sequence"/>
</dbReference>
<evidence type="ECO:0000313" key="2">
    <source>
        <dbReference type="Proteomes" id="UP000636661"/>
    </source>
</evidence>
<accession>A0A918M7F5</accession>
<reference evidence="1" key="2">
    <citation type="submission" date="2020-09" db="EMBL/GenBank/DDBJ databases">
        <authorList>
            <person name="Sun Q."/>
            <person name="Ohkuma M."/>
        </authorList>
    </citation>
    <scope>NUCLEOTIDE SEQUENCE</scope>
    <source>
        <strain evidence="1">JCM 4391</strain>
    </source>
</reference>
<gene>
    <name evidence="1" type="ORF">GCM10010274_57700</name>
</gene>
<organism evidence="1 2">
    <name type="scientific">Streptomyces lavendofoliae</name>
    <dbReference type="NCBI Taxonomy" id="67314"/>
    <lineage>
        <taxon>Bacteria</taxon>
        <taxon>Bacillati</taxon>
        <taxon>Actinomycetota</taxon>
        <taxon>Actinomycetes</taxon>
        <taxon>Kitasatosporales</taxon>
        <taxon>Streptomycetaceae</taxon>
        <taxon>Streptomyces</taxon>
    </lineage>
</organism>
<keyword evidence="2" id="KW-1185">Reference proteome</keyword>
<evidence type="ECO:0000313" key="1">
    <source>
        <dbReference type="EMBL" id="GGU61294.1"/>
    </source>
</evidence>
<dbReference type="AlphaFoldDB" id="A0A918M7F5"/>
<dbReference type="EMBL" id="BMTP01000019">
    <property type="protein sequence ID" value="GGU61294.1"/>
    <property type="molecule type" value="Genomic_DNA"/>
</dbReference>
<sequence>MTDGINSGEGVSTVLRALLDAKEALRAAHHALGRRWRPWPQRVHPRACSRGAVHPRVRGEQIPD</sequence>
<proteinExistence type="predicted"/>
<name>A0A918M7F5_9ACTN</name>
<protein>
    <submittedName>
        <fullName evidence="1">Uncharacterized protein</fullName>
    </submittedName>
</protein>
<comment type="caution">
    <text evidence="1">The sequence shown here is derived from an EMBL/GenBank/DDBJ whole genome shotgun (WGS) entry which is preliminary data.</text>
</comment>
<reference evidence="1" key="1">
    <citation type="journal article" date="2014" name="Int. J. Syst. Evol. Microbiol.">
        <title>Complete genome sequence of Corynebacterium casei LMG S-19264T (=DSM 44701T), isolated from a smear-ripened cheese.</title>
        <authorList>
            <consortium name="US DOE Joint Genome Institute (JGI-PGF)"/>
            <person name="Walter F."/>
            <person name="Albersmeier A."/>
            <person name="Kalinowski J."/>
            <person name="Ruckert C."/>
        </authorList>
    </citation>
    <scope>NUCLEOTIDE SEQUENCE</scope>
    <source>
        <strain evidence="1">JCM 4391</strain>
    </source>
</reference>